<protein>
    <submittedName>
        <fullName evidence="1">Uncharacterized protein</fullName>
    </submittedName>
</protein>
<dbReference type="EMBL" id="MT141976">
    <property type="protein sequence ID" value="QJA72760.1"/>
    <property type="molecule type" value="Genomic_DNA"/>
</dbReference>
<name>A0A6H1ZZM1_9ZZZZ</name>
<reference evidence="1" key="1">
    <citation type="submission" date="2020-03" db="EMBL/GenBank/DDBJ databases">
        <title>The deep terrestrial virosphere.</title>
        <authorList>
            <person name="Holmfeldt K."/>
            <person name="Nilsson E."/>
            <person name="Simone D."/>
            <person name="Lopez-Fernandez M."/>
            <person name="Wu X."/>
            <person name="de Brujin I."/>
            <person name="Lundin D."/>
            <person name="Andersson A."/>
            <person name="Bertilsson S."/>
            <person name="Dopson M."/>
        </authorList>
    </citation>
    <scope>NUCLEOTIDE SEQUENCE</scope>
    <source>
        <strain evidence="2">MM415A02615</strain>
        <strain evidence="1">TM448A03096</strain>
    </source>
</reference>
<dbReference type="EMBL" id="MT144381">
    <property type="protein sequence ID" value="QJA52958.1"/>
    <property type="molecule type" value="Genomic_DNA"/>
</dbReference>
<proteinExistence type="predicted"/>
<gene>
    <name evidence="2" type="ORF">MM415A02615_0005</name>
    <name evidence="1" type="ORF">TM448A03096_0003</name>
</gene>
<evidence type="ECO:0000313" key="2">
    <source>
        <dbReference type="EMBL" id="QJA72760.1"/>
    </source>
</evidence>
<sequence length="246" mass="29208">MGKLPAFPFYPNDWARDLEEHPLEIEGAWIRICCKLWWSDKRGSVTKALQQWARILREPLGKTLYILQYLQSENIGNIKPDLKKLSENPDCNVSVTVESRRMVNDEKVREQTRLRVKRHREKEVCNGAVTPMKHSLSVSSSLLGTNVPNCPQKEIVDLWHVTLPQLPKIKIWDETRQGNLRARWKEDESRQTVEWWQRFFEYFKGCPFLMGEVPPTNRHKQFYATLDWVIKKQNFIKIIEGRYEEK</sequence>
<accession>A0A6H1ZZM1</accession>
<dbReference type="AlphaFoldDB" id="A0A6H1ZZM1"/>
<evidence type="ECO:0000313" key="1">
    <source>
        <dbReference type="EMBL" id="QJA52958.1"/>
    </source>
</evidence>
<organism evidence="1">
    <name type="scientific">viral metagenome</name>
    <dbReference type="NCBI Taxonomy" id="1070528"/>
    <lineage>
        <taxon>unclassified sequences</taxon>
        <taxon>metagenomes</taxon>
        <taxon>organismal metagenomes</taxon>
    </lineage>
</organism>